<name>A0ABP0HCG9_9DINO</name>
<dbReference type="PANTHER" id="PTHR43671:SF13">
    <property type="entry name" value="SERINE_THREONINE-PROTEIN KINASE NEK2"/>
    <property type="match status" value="1"/>
</dbReference>
<dbReference type="EC" id="2.7.11.1" evidence="1"/>
<dbReference type="PROSITE" id="PS00108">
    <property type="entry name" value="PROTEIN_KINASE_ST"/>
    <property type="match status" value="1"/>
</dbReference>
<keyword evidence="6" id="KW-0732">Signal</keyword>
<dbReference type="EMBL" id="CAXAMN010000114">
    <property type="protein sequence ID" value="CAK8986510.1"/>
    <property type="molecule type" value="Genomic_DNA"/>
</dbReference>
<evidence type="ECO:0000256" key="5">
    <source>
        <dbReference type="ARBA" id="ARBA00022840"/>
    </source>
</evidence>
<dbReference type="Proteomes" id="UP001642484">
    <property type="component" value="Unassembled WGS sequence"/>
</dbReference>
<keyword evidence="2" id="KW-0808">Transferase</keyword>
<keyword evidence="9" id="KW-1185">Reference proteome</keyword>
<dbReference type="InterPro" id="IPR050660">
    <property type="entry name" value="NEK_Ser/Thr_kinase"/>
</dbReference>
<evidence type="ECO:0000313" key="8">
    <source>
        <dbReference type="EMBL" id="CAK8986510.1"/>
    </source>
</evidence>
<gene>
    <name evidence="8" type="ORF">CCMP2556_LOCUS528</name>
</gene>
<proteinExistence type="predicted"/>
<dbReference type="SMART" id="SM00220">
    <property type="entry name" value="S_TKc"/>
    <property type="match status" value="1"/>
</dbReference>
<feature type="domain" description="Protein kinase" evidence="7">
    <location>
        <begin position="302"/>
        <end position="582"/>
    </location>
</feature>
<reference evidence="8 9" key="1">
    <citation type="submission" date="2024-02" db="EMBL/GenBank/DDBJ databases">
        <authorList>
            <person name="Chen Y."/>
            <person name="Shah S."/>
            <person name="Dougan E. K."/>
            <person name="Thang M."/>
            <person name="Chan C."/>
        </authorList>
    </citation>
    <scope>NUCLEOTIDE SEQUENCE [LARGE SCALE GENOMIC DNA]</scope>
</reference>
<sequence length="712" mass="78079">MPCGWLKALMQLGFADLVNFISWGSATNWGLAESLEAAANRAEGISAAPYPRPQAVILAQSVFELYVPGTPAAGLALSWTVRRELLVRVQERERYLDHLEQLRLIQLCNLDLANKGSSAPREGRAVEVDEQNGFLDMSCQTMRGRFQKLLMANSLQGISKDSELTRRRGRWVSSKIIEIYVQKVQHFSVGLPTSLTVAQGDLAWPVLFEQTARDFELESLGGKERELTKPQTALFDLLLLETLAMAMEHVGGWGSGNNAAKEEQQDEEGDWVWFDESWRRRRASYSDDGPGAGKFLVTGNSFVAFPVANFGKQGVPDRSSVVPDGSSVAFPVRLLVRDLHDQELALKVVPCDRLDDREAANAAAATLAEARLLQQLRHPNIVACHDVQFDPSRRCVWLALEFLDGGDLGNGIKVRRLHNQSPFDGYFLERVLSMVGGALHYIHSQGVLHRDVKPPNLLVDRHMQEVKLADFGVSKILEASGYAGTVLGTPAYHPPKLVSGKPYGPPADAWALGVCLYELASLQRPFDASNQLALVWQIVEHQPPALPPETPADMVEIIRGLLQKDPLQRLRLEDLGFTLPEVSCGFAEGGHGNTSDPTATKRCLTMSECSGVGAAAPEAGYDSLKVMSDEQVPTPPVAPLSLHVATEGSELEEVMLEDTPVSPTPRTRTEGLTAFVERSPATPTTPRRNWLSRLGRGLRYGVLGGHSGREEA</sequence>
<dbReference type="InterPro" id="IPR000719">
    <property type="entry name" value="Prot_kinase_dom"/>
</dbReference>
<dbReference type="PROSITE" id="PS50011">
    <property type="entry name" value="PROTEIN_KINASE_DOM"/>
    <property type="match status" value="1"/>
</dbReference>
<protein>
    <recommendedName>
        <fullName evidence="1">non-specific serine/threonine protein kinase</fullName>
        <ecNumber evidence="1">2.7.11.1</ecNumber>
    </recommendedName>
</protein>
<evidence type="ECO:0000259" key="7">
    <source>
        <dbReference type="PROSITE" id="PS50011"/>
    </source>
</evidence>
<feature type="chain" id="PRO_5046649750" description="non-specific serine/threonine protein kinase" evidence="6">
    <location>
        <begin position="16"/>
        <end position="712"/>
    </location>
</feature>
<keyword evidence="4" id="KW-0418">Kinase</keyword>
<dbReference type="SUPFAM" id="SSF56112">
    <property type="entry name" value="Protein kinase-like (PK-like)"/>
    <property type="match status" value="1"/>
</dbReference>
<accession>A0ABP0HCG9</accession>
<keyword evidence="3" id="KW-0547">Nucleotide-binding</keyword>
<dbReference type="PANTHER" id="PTHR43671">
    <property type="entry name" value="SERINE/THREONINE-PROTEIN KINASE NEK"/>
    <property type="match status" value="1"/>
</dbReference>
<dbReference type="Pfam" id="PF00069">
    <property type="entry name" value="Pkinase"/>
    <property type="match status" value="1"/>
</dbReference>
<dbReference type="Gene3D" id="1.10.510.10">
    <property type="entry name" value="Transferase(Phosphotransferase) domain 1"/>
    <property type="match status" value="1"/>
</dbReference>
<dbReference type="InterPro" id="IPR008271">
    <property type="entry name" value="Ser/Thr_kinase_AS"/>
</dbReference>
<evidence type="ECO:0000313" key="9">
    <source>
        <dbReference type="Proteomes" id="UP001642484"/>
    </source>
</evidence>
<feature type="signal peptide" evidence="6">
    <location>
        <begin position="1"/>
        <end position="15"/>
    </location>
</feature>
<evidence type="ECO:0000256" key="6">
    <source>
        <dbReference type="SAM" id="SignalP"/>
    </source>
</evidence>
<organism evidence="8 9">
    <name type="scientific">Durusdinium trenchii</name>
    <dbReference type="NCBI Taxonomy" id="1381693"/>
    <lineage>
        <taxon>Eukaryota</taxon>
        <taxon>Sar</taxon>
        <taxon>Alveolata</taxon>
        <taxon>Dinophyceae</taxon>
        <taxon>Suessiales</taxon>
        <taxon>Symbiodiniaceae</taxon>
        <taxon>Durusdinium</taxon>
    </lineage>
</organism>
<evidence type="ECO:0000256" key="3">
    <source>
        <dbReference type="ARBA" id="ARBA00022741"/>
    </source>
</evidence>
<evidence type="ECO:0000256" key="4">
    <source>
        <dbReference type="ARBA" id="ARBA00022777"/>
    </source>
</evidence>
<keyword evidence="5" id="KW-0067">ATP-binding</keyword>
<evidence type="ECO:0000256" key="1">
    <source>
        <dbReference type="ARBA" id="ARBA00012513"/>
    </source>
</evidence>
<dbReference type="InterPro" id="IPR011009">
    <property type="entry name" value="Kinase-like_dom_sf"/>
</dbReference>
<comment type="caution">
    <text evidence="8">The sequence shown here is derived from an EMBL/GenBank/DDBJ whole genome shotgun (WGS) entry which is preliminary data.</text>
</comment>
<evidence type="ECO:0000256" key="2">
    <source>
        <dbReference type="ARBA" id="ARBA00022679"/>
    </source>
</evidence>